<comment type="caution">
    <text evidence="2">The sequence shown here is derived from an EMBL/GenBank/DDBJ whole genome shotgun (WGS) entry which is preliminary data.</text>
</comment>
<evidence type="ECO:0000313" key="3">
    <source>
        <dbReference type="Proteomes" id="UP000016462"/>
    </source>
</evidence>
<evidence type="ECO:0000313" key="2">
    <source>
        <dbReference type="EMBL" id="ERG65430.1"/>
    </source>
</evidence>
<accession>U1MXZ4</accession>
<dbReference type="EMBL" id="ASHR01000004">
    <property type="protein sequence ID" value="ERG65430.1"/>
    <property type="molecule type" value="Genomic_DNA"/>
</dbReference>
<proteinExistence type="predicted"/>
<organism evidence="2 3">
    <name type="scientific">Agrococcus pavilionensis RW1</name>
    <dbReference type="NCBI Taxonomy" id="1330458"/>
    <lineage>
        <taxon>Bacteria</taxon>
        <taxon>Bacillati</taxon>
        <taxon>Actinomycetota</taxon>
        <taxon>Actinomycetes</taxon>
        <taxon>Micrococcales</taxon>
        <taxon>Microbacteriaceae</taxon>
        <taxon>Agrococcus</taxon>
    </lineage>
</organism>
<gene>
    <name evidence="2" type="ORF">L332_13395</name>
</gene>
<keyword evidence="3" id="KW-1185">Reference proteome</keyword>
<keyword evidence="1" id="KW-0812">Transmembrane</keyword>
<dbReference type="RefSeq" id="WP_021009399.1">
    <property type="nucleotide sequence ID" value="NZ_ASHR01000004.1"/>
</dbReference>
<reference evidence="2 3" key="1">
    <citation type="journal article" date="2013" name="Genome Announc.">
        <title>First draft genome sequence from a member of the genus agrococcus, isolated from modern microbialites.</title>
        <authorList>
            <person name="White R.A.III."/>
            <person name="Grassa C.J."/>
            <person name="Suttle C.A."/>
        </authorList>
    </citation>
    <scope>NUCLEOTIDE SEQUENCE [LARGE SCALE GENOMIC DNA]</scope>
    <source>
        <strain evidence="2 3">RW1</strain>
    </source>
</reference>
<keyword evidence="1" id="KW-1133">Transmembrane helix</keyword>
<sequence>MQLLVAASAAAHDAGIPLDDPMNLFIIASSLVTALAFVGIAGAFVMTALGRAD</sequence>
<feature type="transmembrane region" description="Helical" evidence="1">
    <location>
        <begin position="24"/>
        <end position="49"/>
    </location>
</feature>
<dbReference type="AlphaFoldDB" id="U1MXZ4"/>
<evidence type="ECO:0000256" key="1">
    <source>
        <dbReference type="SAM" id="Phobius"/>
    </source>
</evidence>
<keyword evidence="1" id="KW-0472">Membrane</keyword>
<name>U1MXZ4_9MICO</name>
<protein>
    <submittedName>
        <fullName evidence="2">Uncharacterized protein</fullName>
    </submittedName>
</protein>
<dbReference type="Proteomes" id="UP000016462">
    <property type="component" value="Unassembled WGS sequence"/>
</dbReference>